<dbReference type="Gene3D" id="1.10.10.10">
    <property type="entry name" value="Winged helix-like DNA-binding domain superfamily/Winged helix DNA-binding domain"/>
    <property type="match status" value="1"/>
</dbReference>
<feature type="domain" description="HTH marR-type" evidence="1">
    <location>
        <begin position="26"/>
        <end position="158"/>
    </location>
</feature>
<sequence>MAAERWGEESDLVSGRSDVPTVASLDGTLVLALARAARLFTTQLNDELLLAGLTGPQWLALHEVVRERSIEPGEIARHLGVARPTASEVLGRLLEQRLVTREQAYLDGRLRVYLPTDSGVRAAVRGSAGARRAVVRATDGFAPGERAQLIALLERLAGNLSDLRPGLEP</sequence>
<dbReference type="InterPro" id="IPR036388">
    <property type="entry name" value="WH-like_DNA-bd_sf"/>
</dbReference>
<dbReference type="SMART" id="SM00347">
    <property type="entry name" value="HTH_MARR"/>
    <property type="match status" value="1"/>
</dbReference>
<organism evidence="2 3">
    <name type="scientific">Serinibacter arcticus</name>
    <dbReference type="NCBI Taxonomy" id="1655435"/>
    <lineage>
        <taxon>Bacteria</taxon>
        <taxon>Bacillati</taxon>
        <taxon>Actinomycetota</taxon>
        <taxon>Actinomycetes</taxon>
        <taxon>Micrococcales</taxon>
        <taxon>Beutenbergiaceae</taxon>
        <taxon>Serinibacter</taxon>
    </lineage>
</organism>
<dbReference type="PROSITE" id="PS50995">
    <property type="entry name" value="HTH_MARR_2"/>
    <property type="match status" value="1"/>
</dbReference>
<dbReference type="InterPro" id="IPR036390">
    <property type="entry name" value="WH_DNA-bd_sf"/>
</dbReference>
<dbReference type="OrthoDB" id="9154853at2"/>
<dbReference type="AlphaFoldDB" id="A0A4Z1E5N5"/>
<accession>A0A4Z1E5N5</accession>
<dbReference type="InterPro" id="IPR039422">
    <property type="entry name" value="MarR/SlyA-like"/>
</dbReference>
<name>A0A4Z1E5N5_9MICO</name>
<evidence type="ECO:0000313" key="2">
    <source>
        <dbReference type="EMBL" id="TGO06630.1"/>
    </source>
</evidence>
<keyword evidence="3" id="KW-1185">Reference proteome</keyword>
<evidence type="ECO:0000313" key="3">
    <source>
        <dbReference type="Proteomes" id="UP000297318"/>
    </source>
</evidence>
<comment type="caution">
    <text evidence="2">The sequence shown here is derived from an EMBL/GenBank/DDBJ whole genome shotgun (WGS) entry which is preliminary data.</text>
</comment>
<evidence type="ECO:0000259" key="1">
    <source>
        <dbReference type="PROSITE" id="PS50995"/>
    </source>
</evidence>
<dbReference type="GO" id="GO:0003700">
    <property type="term" value="F:DNA-binding transcription factor activity"/>
    <property type="evidence" value="ECO:0007669"/>
    <property type="project" value="InterPro"/>
</dbReference>
<proteinExistence type="predicted"/>
<dbReference type="PANTHER" id="PTHR33164">
    <property type="entry name" value="TRANSCRIPTIONAL REGULATOR, MARR FAMILY"/>
    <property type="match status" value="1"/>
</dbReference>
<dbReference type="EMBL" id="RHPJ01000001">
    <property type="protein sequence ID" value="TGO06630.1"/>
    <property type="molecule type" value="Genomic_DNA"/>
</dbReference>
<dbReference type="InterPro" id="IPR000835">
    <property type="entry name" value="HTH_MarR-typ"/>
</dbReference>
<dbReference type="Pfam" id="PF12802">
    <property type="entry name" value="MarR_2"/>
    <property type="match status" value="1"/>
</dbReference>
<gene>
    <name evidence="2" type="ORF">SERN_0822</name>
</gene>
<dbReference type="Proteomes" id="UP000297318">
    <property type="component" value="Unassembled WGS sequence"/>
</dbReference>
<dbReference type="GO" id="GO:0006950">
    <property type="term" value="P:response to stress"/>
    <property type="evidence" value="ECO:0007669"/>
    <property type="project" value="TreeGrafter"/>
</dbReference>
<dbReference type="RefSeq" id="WP_135848791.1">
    <property type="nucleotide sequence ID" value="NZ_RHPJ01000001.1"/>
</dbReference>
<protein>
    <recommendedName>
        <fullName evidence="1">HTH marR-type domain-containing protein</fullName>
    </recommendedName>
</protein>
<dbReference type="SUPFAM" id="SSF46785">
    <property type="entry name" value="Winged helix' DNA-binding domain"/>
    <property type="match status" value="1"/>
</dbReference>
<dbReference type="PANTHER" id="PTHR33164:SF43">
    <property type="entry name" value="HTH-TYPE TRANSCRIPTIONAL REPRESSOR YETL"/>
    <property type="match status" value="1"/>
</dbReference>
<reference evidence="2 3" key="1">
    <citation type="submission" date="2018-11" db="EMBL/GenBank/DDBJ databases">
        <title>Complete genome sequencing of the Actinobacteria Serinibacter sp. K3-2.</title>
        <authorList>
            <person name="Rakitin A.L."/>
            <person name="Beletsky A.V."/>
            <person name="Mardanov A.V."/>
            <person name="Ravin N.V."/>
            <person name="Gromova A.S."/>
            <person name="Filippova S.N."/>
            <person name="Gal'Chenko V.F."/>
        </authorList>
    </citation>
    <scope>NUCLEOTIDE SEQUENCE [LARGE SCALE GENOMIC DNA]</scope>
    <source>
        <strain evidence="2 3">K3-2</strain>
    </source>
</reference>